<feature type="transmembrane region" description="Helical" evidence="1">
    <location>
        <begin position="82"/>
        <end position="99"/>
    </location>
</feature>
<sequence length="131" mass="14720">MIFSDADPSKISRSELTFNALKTIAEHPFLGNFASHELGAYSHNLLSAWVDFGVFGFFYVLFLVAIPLFIILLNIRNNLNQIYILAVSSLMALVIAYALAKTYNYSMLAVALAYYGIWVSTEKGRLNNEKK</sequence>
<evidence type="ECO:0000256" key="1">
    <source>
        <dbReference type="SAM" id="Phobius"/>
    </source>
</evidence>
<dbReference type="EMBL" id="BAABBP010000002">
    <property type="protein sequence ID" value="GAA3984110.1"/>
    <property type="molecule type" value="Genomic_DNA"/>
</dbReference>
<comment type="caution">
    <text evidence="2">The sequence shown here is derived from an EMBL/GenBank/DDBJ whole genome shotgun (WGS) entry which is preliminary data.</text>
</comment>
<protein>
    <recommendedName>
        <fullName evidence="4">O-antigen ligase domain-containing protein</fullName>
    </recommendedName>
</protein>
<evidence type="ECO:0008006" key="4">
    <source>
        <dbReference type="Google" id="ProtNLM"/>
    </source>
</evidence>
<dbReference type="Proteomes" id="UP001501627">
    <property type="component" value="Unassembled WGS sequence"/>
</dbReference>
<accession>A0ABP7QKJ7</accession>
<evidence type="ECO:0000313" key="3">
    <source>
        <dbReference type="Proteomes" id="UP001501627"/>
    </source>
</evidence>
<proteinExistence type="predicted"/>
<feature type="transmembrane region" description="Helical" evidence="1">
    <location>
        <begin position="52"/>
        <end position="75"/>
    </location>
</feature>
<organism evidence="2 3">
    <name type="scientific">Comamonas faecalis</name>
    <dbReference type="NCBI Taxonomy" id="1387849"/>
    <lineage>
        <taxon>Bacteria</taxon>
        <taxon>Pseudomonadati</taxon>
        <taxon>Pseudomonadota</taxon>
        <taxon>Betaproteobacteria</taxon>
        <taxon>Burkholderiales</taxon>
        <taxon>Comamonadaceae</taxon>
        <taxon>Comamonas</taxon>
    </lineage>
</organism>
<keyword evidence="1" id="KW-0472">Membrane</keyword>
<keyword evidence="1" id="KW-0812">Transmembrane</keyword>
<feature type="transmembrane region" description="Helical" evidence="1">
    <location>
        <begin position="105"/>
        <end position="121"/>
    </location>
</feature>
<gene>
    <name evidence="2" type="ORF">GCM10022279_04310</name>
</gene>
<keyword evidence="3" id="KW-1185">Reference proteome</keyword>
<reference evidence="3" key="1">
    <citation type="journal article" date="2019" name="Int. J. Syst. Evol. Microbiol.">
        <title>The Global Catalogue of Microorganisms (GCM) 10K type strain sequencing project: providing services to taxonomists for standard genome sequencing and annotation.</title>
        <authorList>
            <consortium name="The Broad Institute Genomics Platform"/>
            <consortium name="The Broad Institute Genome Sequencing Center for Infectious Disease"/>
            <person name="Wu L."/>
            <person name="Ma J."/>
        </authorList>
    </citation>
    <scope>NUCLEOTIDE SEQUENCE [LARGE SCALE GENOMIC DNA]</scope>
    <source>
        <strain evidence="3">JCM 17561</strain>
    </source>
</reference>
<name>A0ABP7QKJ7_9BURK</name>
<keyword evidence="1" id="KW-1133">Transmembrane helix</keyword>
<evidence type="ECO:0000313" key="2">
    <source>
        <dbReference type="EMBL" id="GAA3984110.1"/>
    </source>
</evidence>